<protein>
    <submittedName>
        <fullName evidence="1">GGDEF domain-containing protein</fullName>
        <ecNumber evidence="1">2.7.7.65</ecNumber>
    </submittedName>
</protein>
<dbReference type="EMBL" id="JBAKAX010000001">
    <property type="protein sequence ID" value="MEL0602676.1"/>
    <property type="molecule type" value="Genomic_DNA"/>
</dbReference>
<gene>
    <name evidence="1" type="ORF">V6250_00770</name>
</gene>
<name>A0ACC6QYT6_9GAMM</name>
<keyword evidence="1" id="KW-0548">Nucleotidyltransferase</keyword>
<reference evidence="1" key="1">
    <citation type="submission" date="2024-02" db="EMBL/GenBank/DDBJ databases">
        <title>Bacteria isolated from the canopy kelp, Nereocystis luetkeana.</title>
        <authorList>
            <person name="Pfister C.A."/>
            <person name="Younker I.T."/>
            <person name="Light S.H."/>
        </authorList>
    </citation>
    <scope>NUCLEOTIDE SEQUENCE</scope>
    <source>
        <strain evidence="1">TN.2.01</strain>
    </source>
</reference>
<organism evidence="1 2">
    <name type="scientific">Pseudoalteromonas undina</name>
    <dbReference type="NCBI Taxonomy" id="43660"/>
    <lineage>
        <taxon>Bacteria</taxon>
        <taxon>Pseudomonadati</taxon>
        <taxon>Pseudomonadota</taxon>
        <taxon>Gammaproteobacteria</taxon>
        <taxon>Alteromonadales</taxon>
        <taxon>Pseudoalteromonadaceae</taxon>
        <taxon>Pseudoalteromonas</taxon>
    </lineage>
</organism>
<dbReference type="Proteomes" id="UP001374952">
    <property type="component" value="Unassembled WGS sequence"/>
</dbReference>
<comment type="caution">
    <text evidence="1">The sequence shown here is derived from an EMBL/GenBank/DDBJ whole genome shotgun (WGS) entry which is preliminary data.</text>
</comment>
<evidence type="ECO:0000313" key="1">
    <source>
        <dbReference type="EMBL" id="MEL0602676.1"/>
    </source>
</evidence>
<proteinExistence type="predicted"/>
<dbReference type="EC" id="2.7.7.65" evidence="1"/>
<keyword evidence="1" id="KW-0808">Transferase</keyword>
<sequence length="367" mass="40937">MAKKSVSGQSWLSLINIDKVYSSDKQRQAFSLFTMIAIAIIVISMLVVFNYKVYSPILTVSLIAVNITLISGAFYFIKTAKLEMVALISMCIVFIMCVALTYTGGKENTALYWLMFYPVVCFAALGVKHGCRLGLGLLLCCSVILYGPDFGQVAYGSVEKSRFLASFTLVFIFSFIGEYFRFKSHLAIADITLAQTQDAYTDQLTGGANRRFISAHFLKLAAKTPEKYLPFSILLLDLDFFKRLNDTYGHDFGDIVLIEFTKLLDSQFPSSAVKARYGGEEFVVILPKETASAATKIADSFKQCVAKQAILTDDNERVFITCSIGVAQVDNVEHFSAALKQADEYLYLAKERGRNRVVSKHTQEPYE</sequence>
<evidence type="ECO:0000313" key="2">
    <source>
        <dbReference type="Proteomes" id="UP001374952"/>
    </source>
</evidence>
<accession>A0ACC6QYT6</accession>
<keyword evidence="2" id="KW-1185">Reference proteome</keyword>